<keyword evidence="2" id="KW-1185">Reference proteome</keyword>
<sequence>MKPDERKRRFNEAIVSMLYPSPPQHEQESEPVEALMEGCGSDVNILGTIVDDYDNASSNSNEEDDCEAKKGSRAQRKRIRKKKLKEEAIRRGKLIGPLLPLTHQVAEDAPAVRSNASEEGVKSMKVKQRRMAKRMAKQKPNASTSDNTNQRL</sequence>
<dbReference type="KEGG" id="aprc:113869935"/>
<feature type="compositionally biased region" description="Polar residues" evidence="1">
    <location>
        <begin position="140"/>
        <end position="152"/>
    </location>
</feature>
<organism evidence="2 3">
    <name type="scientific">Abrus precatorius</name>
    <name type="common">Indian licorice</name>
    <name type="synonym">Glycine abrus</name>
    <dbReference type="NCBI Taxonomy" id="3816"/>
    <lineage>
        <taxon>Eukaryota</taxon>
        <taxon>Viridiplantae</taxon>
        <taxon>Streptophyta</taxon>
        <taxon>Embryophyta</taxon>
        <taxon>Tracheophyta</taxon>
        <taxon>Spermatophyta</taxon>
        <taxon>Magnoliopsida</taxon>
        <taxon>eudicotyledons</taxon>
        <taxon>Gunneridae</taxon>
        <taxon>Pentapetalae</taxon>
        <taxon>rosids</taxon>
        <taxon>fabids</taxon>
        <taxon>Fabales</taxon>
        <taxon>Fabaceae</taxon>
        <taxon>Papilionoideae</taxon>
        <taxon>50 kb inversion clade</taxon>
        <taxon>NPAAA clade</taxon>
        <taxon>indigoferoid/millettioid clade</taxon>
        <taxon>Abreae</taxon>
        <taxon>Abrus</taxon>
    </lineage>
</organism>
<dbReference type="OrthoDB" id="763372at2759"/>
<feature type="region of interest" description="Disordered" evidence="1">
    <location>
        <begin position="52"/>
        <end position="87"/>
    </location>
</feature>
<accession>A0A8B8M180</accession>
<dbReference type="AlphaFoldDB" id="A0A8B8M180"/>
<reference evidence="2" key="1">
    <citation type="journal article" date="2019" name="Toxins">
        <title>Detection of Abrin-Like and Prepropulchellin-Like Toxin Genes and Transcripts Using Whole Genome Sequencing and Full-Length Transcript Sequencing of Abrus precatorius.</title>
        <authorList>
            <person name="Hovde B.T."/>
            <person name="Daligault H.E."/>
            <person name="Hanschen E.R."/>
            <person name="Kunde Y.A."/>
            <person name="Johnson M.B."/>
            <person name="Starkenburg S.R."/>
            <person name="Johnson S.L."/>
        </authorList>
    </citation>
    <scope>NUCLEOTIDE SEQUENCE [LARGE SCALE GENOMIC DNA]</scope>
</reference>
<dbReference type="GeneID" id="113869935"/>
<evidence type="ECO:0000256" key="1">
    <source>
        <dbReference type="SAM" id="MobiDB-lite"/>
    </source>
</evidence>
<evidence type="ECO:0000313" key="3">
    <source>
        <dbReference type="RefSeq" id="XP_027362285.1"/>
    </source>
</evidence>
<evidence type="ECO:0000313" key="2">
    <source>
        <dbReference type="Proteomes" id="UP000694853"/>
    </source>
</evidence>
<name>A0A8B8M180_ABRPR</name>
<feature type="region of interest" description="Disordered" evidence="1">
    <location>
        <begin position="109"/>
        <end position="152"/>
    </location>
</feature>
<feature type="compositionally biased region" description="Basic residues" evidence="1">
    <location>
        <begin position="124"/>
        <end position="137"/>
    </location>
</feature>
<protein>
    <submittedName>
        <fullName evidence="3">Uncharacterized protein LOC113869935</fullName>
    </submittedName>
</protein>
<gene>
    <name evidence="3" type="primary">LOC113869935</name>
</gene>
<feature type="compositionally biased region" description="Basic residues" evidence="1">
    <location>
        <begin position="71"/>
        <end position="83"/>
    </location>
</feature>
<dbReference type="Proteomes" id="UP000694853">
    <property type="component" value="Unplaced"/>
</dbReference>
<proteinExistence type="predicted"/>
<dbReference type="RefSeq" id="XP_027362285.1">
    <property type="nucleotide sequence ID" value="XM_027506484.1"/>
</dbReference>
<reference evidence="3" key="2">
    <citation type="submission" date="2025-08" db="UniProtKB">
        <authorList>
            <consortium name="RefSeq"/>
        </authorList>
    </citation>
    <scope>IDENTIFICATION</scope>
    <source>
        <tissue evidence="3">Young leaves</tissue>
    </source>
</reference>